<evidence type="ECO:0000259" key="1">
    <source>
        <dbReference type="PROSITE" id="PS51186"/>
    </source>
</evidence>
<dbReference type="InterPro" id="IPR016181">
    <property type="entry name" value="Acyl_CoA_acyltransferase"/>
</dbReference>
<dbReference type="Gene3D" id="3.40.630.30">
    <property type="match status" value="1"/>
</dbReference>
<dbReference type="CDD" id="cd04301">
    <property type="entry name" value="NAT_SF"/>
    <property type="match status" value="1"/>
</dbReference>
<dbReference type="KEGG" id="proe:H9L23_10400"/>
<protein>
    <submittedName>
        <fullName evidence="2">GNAT family N-acetyltransferase</fullName>
    </submittedName>
</protein>
<dbReference type="InterPro" id="IPR000182">
    <property type="entry name" value="GNAT_dom"/>
</dbReference>
<name>A0A7G9QM74_9SPHI</name>
<evidence type="ECO:0000313" key="2">
    <source>
        <dbReference type="EMBL" id="QNN44449.1"/>
    </source>
</evidence>
<organism evidence="2 3">
    <name type="scientific">Pedobacter roseus</name>
    <dbReference type="NCBI Taxonomy" id="336820"/>
    <lineage>
        <taxon>Bacteria</taxon>
        <taxon>Pseudomonadati</taxon>
        <taxon>Bacteroidota</taxon>
        <taxon>Sphingobacteriia</taxon>
        <taxon>Sphingobacteriales</taxon>
        <taxon>Sphingobacteriaceae</taxon>
        <taxon>Pedobacter</taxon>
    </lineage>
</organism>
<dbReference type="RefSeq" id="WP_187594892.1">
    <property type="nucleotide sequence ID" value="NZ_CP060723.1"/>
</dbReference>
<keyword evidence="3" id="KW-1185">Reference proteome</keyword>
<sequence length="144" mass="16471">MTEELNYTIEVCQKENLRKIIDGIDEYNFNRVPALAKVWTPLEFVAKDKAGIEIGGILGGVGCWNGLEINLLWVKEDYRRKGLGSHLLKYIEKIALNSGATISMLDTFDFQAEGFYLKNGYEVIGEITDFPKGHKRIYFAKRFE</sequence>
<proteinExistence type="predicted"/>
<dbReference type="PROSITE" id="PS51186">
    <property type="entry name" value="GNAT"/>
    <property type="match status" value="1"/>
</dbReference>
<dbReference type="AlphaFoldDB" id="A0A7G9QM74"/>
<reference evidence="2 3" key="1">
    <citation type="submission" date="2020-08" db="EMBL/GenBank/DDBJ databases">
        <title>Genome sequence of Pedobacter roseus KACC 11594T.</title>
        <authorList>
            <person name="Hyun D.-W."/>
            <person name="Bae J.-W."/>
        </authorList>
    </citation>
    <scope>NUCLEOTIDE SEQUENCE [LARGE SCALE GENOMIC DNA]</scope>
    <source>
        <strain evidence="2 3">KACC 11594</strain>
    </source>
</reference>
<evidence type="ECO:0000313" key="3">
    <source>
        <dbReference type="Proteomes" id="UP000515806"/>
    </source>
</evidence>
<dbReference type="SUPFAM" id="SSF55729">
    <property type="entry name" value="Acyl-CoA N-acyltransferases (Nat)"/>
    <property type="match status" value="1"/>
</dbReference>
<feature type="domain" description="N-acetyltransferase" evidence="1">
    <location>
        <begin position="7"/>
        <end position="144"/>
    </location>
</feature>
<dbReference type="GO" id="GO:0016747">
    <property type="term" value="F:acyltransferase activity, transferring groups other than amino-acyl groups"/>
    <property type="evidence" value="ECO:0007669"/>
    <property type="project" value="InterPro"/>
</dbReference>
<dbReference type="Proteomes" id="UP000515806">
    <property type="component" value="Chromosome"/>
</dbReference>
<accession>A0A7G9QM74</accession>
<dbReference type="EMBL" id="CP060723">
    <property type="protein sequence ID" value="QNN44449.1"/>
    <property type="molecule type" value="Genomic_DNA"/>
</dbReference>
<gene>
    <name evidence="2" type="ORF">H9L23_10400</name>
</gene>
<dbReference type="Pfam" id="PF13508">
    <property type="entry name" value="Acetyltransf_7"/>
    <property type="match status" value="1"/>
</dbReference>
<keyword evidence="2" id="KW-0808">Transferase</keyword>